<evidence type="ECO:0000256" key="7">
    <source>
        <dbReference type="ARBA" id="ARBA00023315"/>
    </source>
</evidence>
<dbReference type="SMART" id="SM00823">
    <property type="entry name" value="PKS_PP"/>
    <property type="match status" value="1"/>
</dbReference>
<keyword evidence="3" id="KW-0597">Phosphoprotein</keyword>
<dbReference type="InterPro" id="IPR016036">
    <property type="entry name" value="Malonyl_transacylase_ACP-bd"/>
</dbReference>
<dbReference type="FunFam" id="1.10.1200.10:FF:000007">
    <property type="entry name" value="Probable polyketide synthase pks17"/>
    <property type="match status" value="1"/>
</dbReference>
<accession>A0A345XZ03</accession>
<dbReference type="Proteomes" id="UP000254425">
    <property type="component" value="Chromosome"/>
</dbReference>
<evidence type="ECO:0000256" key="5">
    <source>
        <dbReference type="ARBA" id="ARBA00023194"/>
    </source>
</evidence>
<dbReference type="InterPro" id="IPR009081">
    <property type="entry name" value="PP-bd_ACP"/>
</dbReference>
<dbReference type="InterPro" id="IPR036291">
    <property type="entry name" value="NAD(P)-bd_dom_sf"/>
</dbReference>
<dbReference type="InterPro" id="IPR014043">
    <property type="entry name" value="Acyl_transferase_dom"/>
</dbReference>
<evidence type="ECO:0000259" key="12">
    <source>
        <dbReference type="SMART" id="SM00827"/>
    </source>
</evidence>
<dbReference type="PANTHER" id="PTHR43775:SF51">
    <property type="entry name" value="INACTIVE PHENOLPHTHIOCEROL SYNTHESIS POLYKETIDE SYNTHASE TYPE I PKS1-RELATED"/>
    <property type="match status" value="1"/>
</dbReference>
<feature type="domain" description="Malonyl-CoA:ACP transacylase (MAT)" evidence="12">
    <location>
        <begin position="4"/>
        <end position="300"/>
    </location>
</feature>
<dbReference type="InterPro" id="IPR057326">
    <property type="entry name" value="KR_dom"/>
</dbReference>
<dbReference type="Pfam" id="PF00550">
    <property type="entry name" value="PP-binding"/>
    <property type="match status" value="1"/>
</dbReference>
<evidence type="ECO:0000259" key="10">
    <source>
        <dbReference type="SMART" id="SM00823"/>
    </source>
</evidence>
<dbReference type="Gene3D" id="3.40.366.10">
    <property type="entry name" value="Malonyl-Coenzyme A Acyl Carrier Protein, domain 2"/>
    <property type="match status" value="1"/>
</dbReference>
<dbReference type="InterPro" id="IPR049552">
    <property type="entry name" value="PKS_DH_N"/>
</dbReference>
<keyword evidence="5" id="KW-0045">Antibiotic biosynthesis</keyword>
<dbReference type="SUPFAM" id="SSF47336">
    <property type="entry name" value="ACP-like"/>
    <property type="match status" value="1"/>
</dbReference>
<proteinExistence type="predicted"/>
<keyword evidence="2" id="KW-0596">Phosphopantetheine</keyword>
<dbReference type="GO" id="GO:0031177">
    <property type="term" value="F:phosphopantetheine binding"/>
    <property type="evidence" value="ECO:0007669"/>
    <property type="project" value="InterPro"/>
</dbReference>
<evidence type="ECO:0000256" key="6">
    <source>
        <dbReference type="ARBA" id="ARBA00023268"/>
    </source>
</evidence>
<dbReference type="SUPFAM" id="SSF51735">
    <property type="entry name" value="NAD(P)-binding Rossmann-fold domains"/>
    <property type="match status" value="2"/>
</dbReference>
<evidence type="ECO:0000259" key="9">
    <source>
        <dbReference type="SMART" id="SM00822"/>
    </source>
</evidence>
<dbReference type="SMART" id="SM00826">
    <property type="entry name" value="PKS_DH"/>
    <property type="match status" value="1"/>
</dbReference>
<dbReference type="InterPro" id="IPR049551">
    <property type="entry name" value="PKS_DH_C"/>
</dbReference>
<feature type="region of interest" description="Disordered" evidence="8">
    <location>
        <begin position="468"/>
        <end position="503"/>
    </location>
</feature>
<evidence type="ECO:0000256" key="4">
    <source>
        <dbReference type="ARBA" id="ARBA00022679"/>
    </source>
</evidence>
<evidence type="ECO:0000256" key="2">
    <source>
        <dbReference type="ARBA" id="ARBA00022450"/>
    </source>
</evidence>
<dbReference type="Pfam" id="PF22953">
    <property type="entry name" value="SpnB_Rossmann"/>
    <property type="match status" value="1"/>
</dbReference>
<feature type="domain" description="Polyketide/metazoan fatty acid synthase-like dehydratase" evidence="11">
    <location>
        <begin position="366"/>
        <end position="528"/>
    </location>
</feature>
<dbReference type="SUPFAM" id="SSF55048">
    <property type="entry name" value="Probable ACP-binding domain of malonyl-CoA ACP transacylase"/>
    <property type="match status" value="1"/>
</dbReference>
<dbReference type="SUPFAM" id="SSF52151">
    <property type="entry name" value="FabD/lysophospholipase-like"/>
    <property type="match status" value="1"/>
</dbReference>
<dbReference type="Pfam" id="PF14765">
    <property type="entry name" value="PS-DH"/>
    <property type="match status" value="1"/>
</dbReference>
<reference evidence="13 14" key="1">
    <citation type="submission" date="2018-07" db="EMBL/GenBank/DDBJ databases">
        <title>Draft genome of the type strain Streptomyces armeniacus ATCC 15676.</title>
        <authorList>
            <person name="Labana P."/>
            <person name="Gosse J.T."/>
            <person name="Boddy C.N."/>
        </authorList>
    </citation>
    <scope>NUCLEOTIDE SEQUENCE [LARGE SCALE GENOMIC DNA]</scope>
    <source>
        <strain evidence="13 14">ATCC 15676</strain>
    </source>
</reference>
<dbReference type="SMART" id="SM01294">
    <property type="entry name" value="PKS_PP_betabranch"/>
    <property type="match status" value="1"/>
</dbReference>
<dbReference type="GO" id="GO:0006633">
    <property type="term" value="P:fatty acid biosynthetic process"/>
    <property type="evidence" value="ECO:0007669"/>
    <property type="project" value="TreeGrafter"/>
</dbReference>
<keyword evidence="6" id="KW-0511">Multifunctional enzyme</keyword>
<sequence length="1252" mass="129936">MAFVFPGQGSQWPGMARALLTSSPVFAEEMERCAEALTPHTGWNLLDTLHGTPDAPSLDRVDVVQPALFAVMVSLAALWRSYGVEPDGVVGHSQGEIAAAFVAGALSLEDAARIVALRSREIATLGGTGGMLSVARPAAEVRTMLATAPGLSVAAVNGPSSVLVSGDREALEAFHEDCVAEDVWVRRIPVDYASHSPHIGALRERLTAVLAPVRPRSASVAFHSTVTGEETDTTRLDAGYWYTNLRSPVLFEETVRAMADQGYGCFVEVSPHAVLTAPLAQSLEPLGGDPVIVGSLTRDHGELGDFLASVAEAWEAGVPVDWSAASPVRNAPRVEVPGYAFVRQRFWVGGGDAEGAPGAGMKPARHPLLAGHMRLAGGMGHLFTGRVSTEALPWLADHTVFAEVVVPGTAVVELAASAGACLERPSVAELTLEAPLLVRDEAVGLQLHVQEPDDTGEAAFTLHAEDGAGGWTRHASGTLGPRSARTPNGPPEEAGSEVPEGAAPLSLSGLYDRLADRGMGYGRTFRGLRAAWRLGDGIHAEIALDDGGPEPDPRHLVHPALLDAAFHASFAERDDGDSDEALLPFAWSGVRLHGSERAPRSLRVRLTPLGQDTVRMTGWDEAGRVVVTVDSVTARPVSLATLAGTRPAAADCLFAVDWTPAGPTPAAVPADRMAVIGGPEPEFGDPAVRSCPGLASLAAPEEGAAEPPAWVLVPVRTPEGGTPAEAARTVTHQVLSLLRDWLAADRPPACRLALVTRGAVAARPGEGADPALAAVWGLVRSAQAEHPDSFALVDLGTESDASLLGGALALDEPQVALRDGTFLVPRAARRPARTDGRLCDPESTVLVTGGTGGLGSVVARHLAREHGVRHLLLASRRGMSADGAPALVEELTDLGVRVRVAECDVSDRDAVAALLASVPEEHPLGAVVHSAGVLEDSLITSLTGAALDRVLRAKADSAWHLHELTAGTAGTANTAESSLEAFVLFSSLAGVLGGPGQGNYAAANAFLDALAAARRAAGLPATSLAWGLWEQPGDMTGHLSESDTSRLAGSGVVALSAEEGLQLLDATLGTPEAVLLAARLDLAAVRTQTEAGMAPPPLRGLLRDAPSGGAPNAGATVEALAGMSAGDRENEVLRLVRGETAAVLRYPDADAVPPDRPLKDVGLDSLGAVQLRNRLNTATGLQLPATVIFDHPTPRTVASLVLRELFPSDDPPAHAGTGPEDHGGAFDPAAGIDDLDAEELVRLSLRGDRDDL</sequence>
<dbReference type="Pfam" id="PF21089">
    <property type="entry name" value="PKS_DH_N"/>
    <property type="match status" value="1"/>
</dbReference>
<feature type="domain" description="Polyketide synthase-like phosphopantetheine-binding" evidence="10">
    <location>
        <begin position="1133"/>
        <end position="1205"/>
    </location>
</feature>
<keyword evidence="7" id="KW-0012">Acyltransferase</keyword>
<dbReference type="PANTHER" id="PTHR43775">
    <property type="entry name" value="FATTY ACID SYNTHASE"/>
    <property type="match status" value="1"/>
</dbReference>
<feature type="region of interest" description="Disordered" evidence="8">
    <location>
        <begin position="1208"/>
        <end position="1231"/>
    </location>
</feature>
<dbReference type="InterPro" id="IPR020806">
    <property type="entry name" value="PKS_PP-bd"/>
</dbReference>
<evidence type="ECO:0000259" key="11">
    <source>
        <dbReference type="SMART" id="SM00826"/>
    </source>
</evidence>
<evidence type="ECO:0000256" key="1">
    <source>
        <dbReference type="ARBA" id="ARBA00004792"/>
    </source>
</evidence>
<dbReference type="InterPro" id="IPR050091">
    <property type="entry name" value="PKS_NRPS_Biosynth_Enz"/>
</dbReference>
<dbReference type="InterPro" id="IPR006162">
    <property type="entry name" value="Ppantetheine_attach_site"/>
</dbReference>
<evidence type="ECO:0000256" key="8">
    <source>
        <dbReference type="SAM" id="MobiDB-lite"/>
    </source>
</evidence>
<comment type="pathway">
    <text evidence="1">Antibiotic biosynthesis.</text>
</comment>
<evidence type="ECO:0000313" key="13">
    <source>
        <dbReference type="EMBL" id="AXK36869.1"/>
    </source>
</evidence>
<name>A0A345XZ03_9ACTN</name>
<dbReference type="AlphaFoldDB" id="A0A345XZ03"/>
<keyword evidence="4" id="KW-0808">Transferase</keyword>
<keyword evidence="14" id="KW-1185">Reference proteome</keyword>
<organism evidence="13 14">
    <name type="scientific">Streptomyces armeniacus</name>
    <dbReference type="NCBI Taxonomy" id="83291"/>
    <lineage>
        <taxon>Bacteria</taxon>
        <taxon>Bacillati</taxon>
        <taxon>Actinomycetota</taxon>
        <taxon>Actinomycetes</taxon>
        <taxon>Kitasatosporales</taxon>
        <taxon>Streptomycetaceae</taxon>
        <taxon>Streptomyces</taxon>
    </lineage>
</organism>
<dbReference type="Gene3D" id="3.10.129.110">
    <property type="entry name" value="Polyketide synthase dehydratase"/>
    <property type="match status" value="1"/>
</dbReference>
<gene>
    <name evidence="13" type="ORF">DVA86_34375</name>
</gene>
<evidence type="ECO:0000256" key="3">
    <source>
        <dbReference type="ARBA" id="ARBA00022553"/>
    </source>
</evidence>
<protein>
    <submittedName>
        <fullName evidence="13">SDR family NAD(P)-dependent oxidoreductase</fullName>
    </submittedName>
</protein>
<dbReference type="FunFam" id="3.40.366.10:FF:000002">
    <property type="entry name" value="Probable polyketide synthase 2"/>
    <property type="match status" value="1"/>
</dbReference>
<dbReference type="PROSITE" id="PS00012">
    <property type="entry name" value="PHOSPHOPANTETHEINE"/>
    <property type="match status" value="1"/>
</dbReference>
<dbReference type="EMBL" id="CP031320">
    <property type="protein sequence ID" value="AXK36869.1"/>
    <property type="molecule type" value="Genomic_DNA"/>
</dbReference>
<dbReference type="SMART" id="SM00827">
    <property type="entry name" value="PKS_AT"/>
    <property type="match status" value="1"/>
</dbReference>
<dbReference type="Gene3D" id="1.10.1200.10">
    <property type="entry name" value="ACP-like"/>
    <property type="match status" value="1"/>
</dbReference>
<dbReference type="CDD" id="cd08956">
    <property type="entry name" value="KR_3_FAS_SDR_x"/>
    <property type="match status" value="1"/>
</dbReference>
<feature type="domain" description="Ketoreductase" evidence="9">
    <location>
        <begin position="843"/>
        <end position="1032"/>
    </location>
</feature>
<dbReference type="KEGG" id="sarm:DVA86_34375"/>
<dbReference type="GO" id="GO:0017000">
    <property type="term" value="P:antibiotic biosynthetic process"/>
    <property type="evidence" value="ECO:0007669"/>
    <property type="project" value="UniProtKB-KW"/>
</dbReference>
<dbReference type="GO" id="GO:0004312">
    <property type="term" value="F:fatty acid synthase activity"/>
    <property type="evidence" value="ECO:0007669"/>
    <property type="project" value="TreeGrafter"/>
</dbReference>
<dbReference type="InterPro" id="IPR001227">
    <property type="entry name" value="Ac_transferase_dom_sf"/>
</dbReference>
<dbReference type="Pfam" id="PF08659">
    <property type="entry name" value="KR"/>
    <property type="match status" value="1"/>
</dbReference>
<dbReference type="InterPro" id="IPR020807">
    <property type="entry name" value="PKS_DH"/>
</dbReference>
<dbReference type="InterPro" id="IPR055123">
    <property type="entry name" value="SpnB-like_Rossmann"/>
</dbReference>
<dbReference type="InterPro" id="IPR016035">
    <property type="entry name" value="Acyl_Trfase/lysoPLipase"/>
</dbReference>
<dbReference type="Gene3D" id="3.40.50.720">
    <property type="entry name" value="NAD(P)-binding Rossmann-like Domain"/>
    <property type="match status" value="1"/>
</dbReference>
<dbReference type="InterPro" id="IPR013968">
    <property type="entry name" value="PKS_KR"/>
</dbReference>
<dbReference type="Gene3D" id="3.30.70.3290">
    <property type="match status" value="1"/>
</dbReference>
<dbReference type="SMART" id="SM00822">
    <property type="entry name" value="PKS_KR"/>
    <property type="match status" value="1"/>
</dbReference>
<dbReference type="InterPro" id="IPR042104">
    <property type="entry name" value="PKS_dehydratase_sf"/>
</dbReference>
<dbReference type="Pfam" id="PF00698">
    <property type="entry name" value="Acyl_transf_1"/>
    <property type="match status" value="1"/>
</dbReference>
<dbReference type="InterPro" id="IPR036736">
    <property type="entry name" value="ACP-like_sf"/>
</dbReference>
<evidence type="ECO:0000313" key="14">
    <source>
        <dbReference type="Proteomes" id="UP000254425"/>
    </source>
</evidence>